<dbReference type="Gene3D" id="2.40.128.110">
    <property type="entry name" value="Lipid/polyisoprenoid-binding, YceI-like"/>
    <property type="match status" value="1"/>
</dbReference>
<evidence type="ECO:0000259" key="1">
    <source>
        <dbReference type="Pfam" id="PF04264"/>
    </source>
</evidence>
<dbReference type="EMBL" id="RBLG01000002">
    <property type="protein sequence ID" value="RKS53677.1"/>
    <property type="molecule type" value="Genomic_DNA"/>
</dbReference>
<dbReference type="SUPFAM" id="SSF101874">
    <property type="entry name" value="YceI-like"/>
    <property type="match status" value="1"/>
</dbReference>
<dbReference type="Pfam" id="PF04264">
    <property type="entry name" value="YceI"/>
    <property type="match status" value="1"/>
</dbReference>
<accession>A0A495PTX8</accession>
<name>A0A495PTX8_9FLAO</name>
<dbReference type="PANTHER" id="PTHR34406">
    <property type="entry name" value="PROTEIN YCEI"/>
    <property type="match status" value="1"/>
</dbReference>
<comment type="caution">
    <text evidence="2">The sequence shown here is derived from an EMBL/GenBank/DDBJ whole genome shotgun (WGS) entry which is preliminary data.</text>
</comment>
<feature type="domain" description="Lipid/polyisoprenoid-binding YceI-like" evidence="1">
    <location>
        <begin position="59"/>
        <end position="223"/>
    </location>
</feature>
<dbReference type="Proteomes" id="UP000276282">
    <property type="component" value="Unassembled WGS sequence"/>
</dbReference>
<dbReference type="PANTHER" id="PTHR34406:SF1">
    <property type="entry name" value="PROTEIN YCEI"/>
    <property type="match status" value="1"/>
</dbReference>
<gene>
    <name evidence="2" type="ORF">BC962_1931</name>
</gene>
<protein>
    <submittedName>
        <fullName evidence="2">Polyisoprenoid-binding protein YceI</fullName>
    </submittedName>
</protein>
<proteinExistence type="predicted"/>
<dbReference type="InterPro" id="IPR036761">
    <property type="entry name" value="TTHA0802/YceI-like_sf"/>
</dbReference>
<dbReference type="AlphaFoldDB" id="A0A495PTX8"/>
<evidence type="ECO:0000313" key="3">
    <source>
        <dbReference type="Proteomes" id="UP000276282"/>
    </source>
</evidence>
<dbReference type="InterPro" id="IPR007372">
    <property type="entry name" value="Lipid/polyisoprenoid-bd_YceI"/>
</dbReference>
<dbReference type="RefSeq" id="WP_245984132.1">
    <property type="nucleotide sequence ID" value="NZ_RBLG01000002.1"/>
</dbReference>
<reference evidence="2 3" key="1">
    <citation type="submission" date="2018-10" db="EMBL/GenBank/DDBJ databases">
        <title>Genomic Encyclopedia of Archaeal and Bacterial Type Strains, Phase II (KMG-II): from individual species to whole genera.</title>
        <authorList>
            <person name="Goeker M."/>
        </authorList>
    </citation>
    <scope>NUCLEOTIDE SEQUENCE [LARGE SCALE GENOMIC DNA]</scope>
    <source>
        <strain evidence="2 3">DSM 19839</strain>
    </source>
</reference>
<keyword evidence="3" id="KW-1185">Reference proteome</keyword>
<sequence>MGFLPNHLNTDIHHYLESTSSPTLYQINKPKEMKTPTLKLSMLLIVFLISTVSVSAQNYRLDNNKSKIIVEGTSNIHDWEIEVEQMSGGIQAVFEDGKLVKLENLKITIPATSLKSGKSGMDKNTYKALDTDKHPNIVYQLEKVDKIDHGTDKCFITTQGKLNISGTSRTVSIVFEAKVSGNSIVLEGKNELKMTNYNVDPPTAMFGTITTGDTVIVKFQTVFNK</sequence>
<evidence type="ECO:0000313" key="2">
    <source>
        <dbReference type="EMBL" id="RKS53677.1"/>
    </source>
</evidence>
<organism evidence="2 3">
    <name type="scientific">Gillisia mitskevichiae</name>
    <dbReference type="NCBI Taxonomy" id="270921"/>
    <lineage>
        <taxon>Bacteria</taxon>
        <taxon>Pseudomonadati</taxon>
        <taxon>Bacteroidota</taxon>
        <taxon>Flavobacteriia</taxon>
        <taxon>Flavobacteriales</taxon>
        <taxon>Flavobacteriaceae</taxon>
        <taxon>Gillisia</taxon>
    </lineage>
</organism>